<dbReference type="AlphaFoldDB" id="A0A1H7QA82"/>
<dbReference type="NCBIfam" id="TIGR03991">
    <property type="entry name" value="alt_bact_glmU"/>
    <property type="match status" value="1"/>
</dbReference>
<dbReference type="CDD" id="cd05635">
    <property type="entry name" value="LbH_unknown"/>
    <property type="match status" value="1"/>
</dbReference>
<dbReference type="SUPFAM" id="SSF51161">
    <property type="entry name" value="Trimeric LpxA-like enzymes"/>
    <property type="match status" value="1"/>
</dbReference>
<dbReference type="InterPro" id="IPR023917">
    <property type="entry name" value="Bifunctiontional_GlmU_bac-type"/>
</dbReference>
<dbReference type="Gene3D" id="2.160.10.10">
    <property type="entry name" value="Hexapeptide repeat proteins"/>
    <property type="match status" value="1"/>
</dbReference>
<dbReference type="GO" id="GO:0016779">
    <property type="term" value="F:nucleotidyltransferase activity"/>
    <property type="evidence" value="ECO:0007669"/>
    <property type="project" value="UniProtKB-ARBA"/>
</dbReference>
<dbReference type="PANTHER" id="PTHR43584">
    <property type="entry name" value="NUCLEOTIDYL TRANSFERASE"/>
    <property type="match status" value="1"/>
</dbReference>
<gene>
    <name evidence="3" type="ORF">SAMN04487910_2492</name>
</gene>
<protein>
    <submittedName>
        <fullName evidence="3">UDP-N-acetylglucosamine diphosphorylase/glucosamine-1-phosphate N-acetyltransferase</fullName>
    </submittedName>
</protein>
<proteinExistence type="predicted"/>
<accession>A0A1H7QA82</accession>
<keyword evidence="2" id="KW-0012">Acyltransferase</keyword>
<keyword evidence="1 3" id="KW-0808">Transferase</keyword>
<dbReference type="InterPro" id="IPR011004">
    <property type="entry name" value="Trimer_LpxA-like_sf"/>
</dbReference>
<dbReference type="OrthoDB" id="9784832at2"/>
<dbReference type="Proteomes" id="UP000198521">
    <property type="component" value="Unassembled WGS sequence"/>
</dbReference>
<dbReference type="RefSeq" id="WP_091408824.1">
    <property type="nucleotide sequence ID" value="NZ_FOAB01000004.1"/>
</dbReference>
<dbReference type="EMBL" id="FOAB01000004">
    <property type="protein sequence ID" value="SEL45071.1"/>
    <property type="molecule type" value="Genomic_DNA"/>
</dbReference>
<evidence type="ECO:0000256" key="2">
    <source>
        <dbReference type="ARBA" id="ARBA00023315"/>
    </source>
</evidence>
<dbReference type="STRING" id="1038014.SAMN04487910_2492"/>
<dbReference type="Pfam" id="PF13562">
    <property type="entry name" value="NTP_transf_4"/>
    <property type="match status" value="1"/>
</dbReference>
<keyword evidence="4" id="KW-1185">Reference proteome</keyword>
<dbReference type="InterPro" id="IPR050065">
    <property type="entry name" value="GlmU-like"/>
</dbReference>
<sequence length="392" mass="44080">MNYILFDGASRNSLLPFTYTRPVADIRIGILTIREKWEKHLGYATSTITEDYLSEKYPMVELEENVMINASFLPTENLAKMVSNLEPDQAIFYDDEPIAFYAKEDQEVNFDVYEVIQYNYDVFTVKYTWDIFSKNERAIKEDFDLLTKDRESQPIPESNNVIASEKVFLEEGAKLEFTTLNASAGPIYIGKDAEIMEGSLIRGPFVLCDHATVKMGAKIYGGTTIGPHSKIGGEVSNSVVFGYSNKGHDGFIGNTVLGEWCNLGADTNTSNLKNNYAPVRLWSYETEGFAKTGLQFCGLMMGDHSKCGINTMFNTGTVVGVNANVFGSGFPRNFVPSYSWGGSSGFTTYLTKKAFEVAKVVMSRRSIELTEEDQKILEHIFEETKIWRKSYE</sequence>
<evidence type="ECO:0000256" key="1">
    <source>
        <dbReference type="ARBA" id="ARBA00022679"/>
    </source>
</evidence>
<evidence type="ECO:0000313" key="4">
    <source>
        <dbReference type="Proteomes" id="UP000198521"/>
    </source>
</evidence>
<reference evidence="3 4" key="1">
    <citation type="submission" date="2016-10" db="EMBL/GenBank/DDBJ databases">
        <authorList>
            <person name="de Groot N.N."/>
        </authorList>
    </citation>
    <scope>NUCLEOTIDE SEQUENCE [LARGE SCALE GENOMIC DNA]</scope>
    <source>
        <strain evidence="3 4">DSM 25232</strain>
    </source>
</reference>
<name>A0A1H7QA82_AQUAM</name>
<evidence type="ECO:0000313" key="3">
    <source>
        <dbReference type="EMBL" id="SEL45071.1"/>
    </source>
</evidence>
<organism evidence="3 4">
    <name type="scientific">Aquimarina amphilecti</name>
    <dbReference type="NCBI Taxonomy" id="1038014"/>
    <lineage>
        <taxon>Bacteria</taxon>
        <taxon>Pseudomonadati</taxon>
        <taxon>Bacteroidota</taxon>
        <taxon>Flavobacteriia</taxon>
        <taxon>Flavobacteriales</taxon>
        <taxon>Flavobacteriaceae</taxon>
        <taxon>Aquimarina</taxon>
    </lineage>
</organism>
<dbReference type="GO" id="GO:0016746">
    <property type="term" value="F:acyltransferase activity"/>
    <property type="evidence" value="ECO:0007669"/>
    <property type="project" value="UniProtKB-KW"/>
</dbReference>